<dbReference type="InterPro" id="IPR029058">
    <property type="entry name" value="AB_hydrolase_fold"/>
</dbReference>
<dbReference type="Proteomes" id="UP001218218">
    <property type="component" value="Unassembled WGS sequence"/>
</dbReference>
<dbReference type="AlphaFoldDB" id="A0AAD6ZT73"/>
<keyword evidence="3" id="KW-1185">Reference proteome</keyword>
<dbReference type="Pfam" id="PF12697">
    <property type="entry name" value="Abhydrolase_6"/>
    <property type="match status" value="1"/>
</dbReference>
<sequence>MQFFFTDTGAPGIVDEYTTFILVHGHSYHSAVFQKLLPLAAARSVRIICLNRREYPGSTPHTAEELRAYVSGSDQEHIALVDEAGVDLALAVDGIIQQCRLPAAVTLSGWSLGNTFVLAAMASILSLSSETQNRLQSFIKTIILWDPPLGAMGLSKPPQAHVPALHGESITPAARGPAFGKWVTSYFIHGDLSTHDPDQLNFRHPDPSRKDTYADVPPDELRNIVDFSASARCDTILSDPAFTSVLSAVVEKALFNSRIRAAWNGTEVACLYAQENPGTVHFAVWDLERRAEAAEGNAPITFRPAIEGANHFVMWEDPNLTLDELIACTKA</sequence>
<gene>
    <name evidence="2" type="ORF">DFH08DRAFT_1082957</name>
</gene>
<protein>
    <recommendedName>
        <fullName evidence="1">AB hydrolase-1 domain-containing protein</fullName>
    </recommendedName>
</protein>
<evidence type="ECO:0000259" key="1">
    <source>
        <dbReference type="Pfam" id="PF12697"/>
    </source>
</evidence>
<evidence type="ECO:0000313" key="2">
    <source>
        <dbReference type="EMBL" id="KAJ7336954.1"/>
    </source>
</evidence>
<proteinExistence type="predicted"/>
<reference evidence="2" key="1">
    <citation type="submission" date="2023-03" db="EMBL/GenBank/DDBJ databases">
        <title>Massive genome expansion in bonnet fungi (Mycena s.s.) driven by repeated elements and novel gene families across ecological guilds.</title>
        <authorList>
            <consortium name="Lawrence Berkeley National Laboratory"/>
            <person name="Harder C.B."/>
            <person name="Miyauchi S."/>
            <person name="Viragh M."/>
            <person name="Kuo A."/>
            <person name="Thoen E."/>
            <person name="Andreopoulos B."/>
            <person name="Lu D."/>
            <person name="Skrede I."/>
            <person name="Drula E."/>
            <person name="Henrissat B."/>
            <person name="Morin E."/>
            <person name="Kohler A."/>
            <person name="Barry K."/>
            <person name="LaButti K."/>
            <person name="Morin E."/>
            <person name="Salamov A."/>
            <person name="Lipzen A."/>
            <person name="Mereny Z."/>
            <person name="Hegedus B."/>
            <person name="Baldrian P."/>
            <person name="Stursova M."/>
            <person name="Weitz H."/>
            <person name="Taylor A."/>
            <person name="Grigoriev I.V."/>
            <person name="Nagy L.G."/>
            <person name="Martin F."/>
            <person name="Kauserud H."/>
        </authorList>
    </citation>
    <scope>NUCLEOTIDE SEQUENCE</scope>
    <source>
        <strain evidence="2">CBHHK002</strain>
    </source>
</reference>
<organism evidence="2 3">
    <name type="scientific">Mycena albidolilacea</name>
    <dbReference type="NCBI Taxonomy" id="1033008"/>
    <lineage>
        <taxon>Eukaryota</taxon>
        <taxon>Fungi</taxon>
        <taxon>Dikarya</taxon>
        <taxon>Basidiomycota</taxon>
        <taxon>Agaricomycotina</taxon>
        <taxon>Agaricomycetes</taxon>
        <taxon>Agaricomycetidae</taxon>
        <taxon>Agaricales</taxon>
        <taxon>Marasmiineae</taxon>
        <taxon>Mycenaceae</taxon>
        <taxon>Mycena</taxon>
    </lineage>
</organism>
<name>A0AAD6ZT73_9AGAR</name>
<dbReference type="InterPro" id="IPR000073">
    <property type="entry name" value="AB_hydrolase_1"/>
</dbReference>
<evidence type="ECO:0000313" key="3">
    <source>
        <dbReference type="Proteomes" id="UP001218218"/>
    </source>
</evidence>
<dbReference type="EMBL" id="JARIHO010000030">
    <property type="protein sequence ID" value="KAJ7336954.1"/>
    <property type="molecule type" value="Genomic_DNA"/>
</dbReference>
<dbReference type="Gene3D" id="3.40.50.1820">
    <property type="entry name" value="alpha/beta hydrolase"/>
    <property type="match status" value="1"/>
</dbReference>
<comment type="caution">
    <text evidence="2">The sequence shown here is derived from an EMBL/GenBank/DDBJ whole genome shotgun (WGS) entry which is preliminary data.</text>
</comment>
<accession>A0AAD6ZT73</accession>
<feature type="domain" description="AB hydrolase-1" evidence="1">
    <location>
        <begin position="21"/>
        <end position="319"/>
    </location>
</feature>
<dbReference type="SUPFAM" id="SSF53474">
    <property type="entry name" value="alpha/beta-Hydrolases"/>
    <property type="match status" value="1"/>
</dbReference>